<evidence type="ECO:0000313" key="1">
    <source>
        <dbReference type="EMBL" id="MFC5864302.1"/>
    </source>
</evidence>
<dbReference type="RefSeq" id="WP_263342035.1">
    <property type="nucleotide sequence ID" value="NZ_JAGSYH010000009.1"/>
</dbReference>
<evidence type="ECO:0000313" key="2">
    <source>
        <dbReference type="Proteomes" id="UP001596091"/>
    </source>
</evidence>
<accession>A0ABW1EKP0</accession>
<protein>
    <submittedName>
        <fullName evidence="1">Esterase/lipase family protein</fullName>
    </submittedName>
</protein>
<comment type="caution">
    <text evidence="1">The sequence shown here is derived from an EMBL/GenBank/DDBJ whole genome shotgun (WGS) entry which is preliminary data.</text>
</comment>
<dbReference type="SUPFAM" id="SSF53474">
    <property type="entry name" value="alpha/beta-Hydrolases"/>
    <property type="match status" value="1"/>
</dbReference>
<gene>
    <name evidence="1" type="ORF">ACFPT7_18495</name>
</gene>
<proteinExistence type="predicted"/>
<dbReference type="InterPro" id="IPR029058">
    <property type="entry name" value="AB_hydrolase_fold"/>
</dbReference>
<dbReference type="Proteomes" id="UP001596091">
    <property type="component" value="Unassembled WGS sequence"/>
</dbReference>
<sequence>MTRPLLLIHGYSATGLDFTNLYWALVDKKVDVELLNVGNYISLNNEITIEDIAEGMQRAISLTKLDASEEFDAIVHSTGMLVVRAWLAHQNITPDANDRLKRLKHLIGLAPATWGSPQAHKGRTWLGALVKGSKTPGPDFLNAGDLVLDGLELASKFTWDLAHADLLGPEPYFGTGSNTPYVTVFIGNTPYTGLSSLANDPGTDGTVRWSGCGLNTRKIALDLTKTPTDEHGKPRSRVTMSPWASESRLNVPMLAVDGRDHGTLVSNPDAGMVDRIASFLEIGNIDQYNAWLAEAQQWSAPAQQQMLKSKGHLFAFWETEELDGWQQFVVRARDAHGDPVKDYMIEVYELGPDGVTWQRAEEISVDVHAYGADPSYRCLHVQLPKGITTTPRPMQIRIQASTGTDVMTYQGYGSDDQKMEMRADSDPVTIDISDALKDKDATLFHPFTTTLVEVVLNRVPYPFDKVEGIFEWLPPFPARQNGSSSQQ</sequence>
<organism evidence="1 2">
    <name type="scientific">Acidicapsa dinghuensis</name>
    <dbReference type="NCBI Taxonomy" id="2218256"/>
    <lineage>
        <taxon>Bacteria</taxon>
        <taxon>Pseudomonadati</taxon>
        <taxon>Acidobacteriota</taxon>
        <taxon>Terriglobia</taxon>
        <taxon>Terriglobales</taxon>
        <taxon>Acidobacteriaceae</taxon>
        <taxon>Acidicapsa</taxon>
    </lineage>
</organism>
<name>A0ABW1EKP0_9BACT</name>
<keyword evidence="2" id="KW-1185">Reference proteome</keyword>
<dbReference type="Gene3D" id="3.40.50.1820">
    <property type="entry name" value="alpha/beta hydrolase"/>
    <property type="match status" value="1"/>
</dbReference>
<dbReference type="EMBL" id="JBHSPH010000009">
    <property type="protein sequence ID" value="MFC5864302.1"/>
    <property type="molecule type" value="Genomic_DNA"/>
</dbReference>
<reference evidence="2" key="1">
    <citation type="journal article" date="2019" name="Int. J. Syst. Evol. Microbiol.">
        <title>The Global Catalogue of Microorganisms (GCM) 10K type strain sequencing project: providing services to taxonomists for standard genome sequencing and annotation.</title>
        <authorList>
            <consortium name="The Broad Institute Genomics Platform"/>
            <consortium name="The Broad Institute Genome Sequencing Center for Infectious Disease"/>
            <person name="Wu L."/>
            <person name="Ma J."/>
        </authorList>
    </citation>
    <scope>NUCLEOTIDE SEQUENCE [LARGE SCALE GENOMIC DNA]</scope>
    <source>
        <strain evidence="2">JCM 4087</strain>
    </source>
</reference>